<dbReference type="InterPro" id="IPR042089">
    <property type="entry name" value="Peptidase_M13_dom_2"/>
</dbReference>
<proteinExistence type="inferred from homology"/>
<evidence type="ECO:0000313" key="13">
    <source>
        <dbReference type="WBParaSite" id="Pan_g22822.t2"/>
    </source>
</evidence>
<dbReference type="PANTHER" id="PTHR11733">
    <property type="entry name" value="ZINC METALLOPROTEASE FAMILY M13 NEPRILYSIN-RELATED"/>
    <property type="match status" value="1"/>
</dbReference>
<evidence type="ECO:0000256" key="5">
    <source>
        <dbReference type="ARBA" id="ARBA00022801"/>
    </source>
</evidence>
<protein>
    <submittedName>
        <fullName evidence="13">Neprilysin</fullName>
    </submittedName>
</protein>
<keyword evidence="3" id="KW-0645">Protease</keyword>
<comment type="similarity">
    <text evidence="2">Belongs to the peptidase M13 family.</text>
</comment>
<keyword evidence="9" id="KW-0812">Transmembrane</keyword>
<evidence type="ECO:0000313" key="12">
    <source>
        <dbReference type="Proteomes" id="UP000492821"/>
    </source>
</evidence>
<organism evidence="12 13">
    <name type="scientific">Panagrellus redivivus</name>
    <name type="common">Microworm</name>
    <dbReference type="NCBI Taxonomy" id="6233"/>
    <lineage>
        <taxon>Eukaryota</taxon>
        <taxon>Metazoa</taxon>
        <taxon>Ecdysozoa</taxon>
        <taxon>Nematoda</taxon>
        <taxon>Chromadorea</taxon>
        <taxon>Rhabditida</taxon>
        <taxon>Tylenchina</taxon>
        <taxon>Panagrolaimomorpha</taxon>
        <taxon>Panagrolaimoidea</taxon>
        <taxon>Panagrolaimidae</taxon>
        <taxon>Panagrellus</taxon>
    </lineage>
</organism>
<feature type="domain" description="Peptidase M13 C-terminal" evidence="10">
    <location>
        <begin position="652"/>
        <end position="857"/>
    </location>
</feature>
<evidence type="ECO:0000259" key="10">
    <source>
        <dbReference type="Pfam" id="PF01431"/>
    </source>
</evidence>
<dbReference type="Pfam" id="PF01431">
    <property type="entry name" value="Peptidase_M13"/>
    <property type="match status" value="1"/>
</dbReference>
<dbReference type="GO" id="GO:0004222">
    <property type="term" value="F:metalloendopeptidase activity"/>
    <property type="evidence" value="ECO:0007669"/>
    <property type="project" value="InterPro"/>
</dbReference>
<feature type="compositionally biased region" description="Polar residues" evidence="8">
    <location>
        <begin position="82"/>
        <end position="91"/>
    </location>
</feature>
<sequence>MYGLFFMIDKTRLSSGGVTSFLDGSNMGFFKVSAIIVSALIVLTVGMSIAMLIIVTTQGGSPSVQEMCDDMPGMCIDPNNPNPTGAPTSKGTYAPPTATQSQQTSQPLTTSNPNTNNAPYQIHSSPGYDWIAKHYLTSVNFSADPCEDFFAYACGQWPSQHTPPQGSESDWTEYSLVSRTVSEAIQDAIESVDLSTASDGIVKTRHFYDTCLNSDDIEAAKGTKLGSLLHTGVPEDPSLPGFPNNTGRWALIDKDYADSASPSIESQIARLKSEFGIDTYFLAYALQYDLNSAETILWLTPTMLPLGMGMFTQGYYLKDKYQKVRDAYSQLQKDTGTLLARDSGFGVANLDVNDLKNLLQLEINIANLTYHYSFDIEMTKPSEHITRMRRSMVDPESNDDSGNNDLWDLPTIKTKIPNFNWDDYLKNLVSADLWQRISVNNEKLIWIDFPEYFNDVEKLIKATPARDVRNYNIWRLVKYSLPYMSTEYRTALGKFNNAMYGGMKATTAAQKNTCLSYIKGNYEMPNLSFATAEAMIRKGYFPVDAKKKATDIVATVKSGLLELIKNSAWMDDKTKAAALTKAGKMDAIVAYPEWVLNTTAQALYYNDLQTPKASFISLNLMLRGWAVRKQLSAIGIPVDRGEFIGTPVATDAWYSQSTNALTVPLGELQAPFFGMDFPAAVNYGGAGAVFGHEMSHGFDQTGRQFDAYGNETDWWSPASEKAFDEHCVCISDQFSNYCYNTTDAGEVCINGNNTINENIADLAGLKAAFTAYKAQDAANYRLAAAPMWNDDQLFFLSFASFWCGVESDAAIVNQVETDVHSTPKYRVIGTLRNVPEFAKTWQCGAKAYMNPSDRCTIW</sequence>
<dbReference type="WBParaSite" id="Pan_g22822.t2">
    <property type="protein sequence ID" value="Pan_g22822.t2"/>
    <property type="gene ID" value="Pan_g22822"/>
</dbReference>
<name>A0A7E4VM63_PANRE</name>
<dbReference type="InterPro" id="IPR000718">
    <property type="entry name" value="Peptidase_M13"/>
</dbReference>
<keyword evidence="6" id="KW-0862">Zinc</keyword>
<dbReference type="PRINTS" id="PR00786">
    <property type="entry name" value="NEPRILYSIN"/>
</dbReference>
<evidence type="ECO:0000256" key="9">
    <source>
        <dbReference type="SAM" id="Phobius"/>
    </source>
</evidence>
<keyword evidence="5" id="KW-0378">Hydrolase</keyword>
<keyword evidence="12" id="KW-1185">Reference proteome</keyword>
<comment type="cofactor">
    <cofactor evidence="1">
        <name>Zn(2+)</name>
        <dbReference type="ChEBI" id="CHEBI:29105"/>
    </cofactor>
</comment>
<dbReference type="GO" id="GO:0016485">
    <property type="term" value="P:protein processing"/>
    <property type="evidence" value="ECO:0007669"/>
    <property type="project" value="TreeGrafter"/>
</dbReference>
<evidence type="ECO:0000256" key="6">
    <source>
        <dbReference type="ARBA" id="ARBA00022833"/>
    </source>
</evidence>
<evidence type="ECO:0000256" key="4">
    <source>
        <dbReference type="ARBA" id="ARBA00022723"/>
    </source>
</evidence>
<feature type="compositionally biased region" description="Low complexity" evidence="8">
    <location>
        <begin position="94"/>
        <end position="111"/>
    </location>
</feature>
<dbReference type="InterPro" id="IPR018497">
    <property type="entry name" value="Peptidase_M13_C"/>
</dbReference>
<feature type="domain" description="Peptidase M13 N-terminal" evidence="11">
    <location>
        <begin position="145"/>
        <end position="592"/>
    </location>
</feature>
<dbReference type="InterPro" id="IPR024079">
    <property type="entry name" value="MetalloPept_cat_dom_sf"/>
</dbReference>
<feature type="transmembrane region" description="Helical" evidence="9">
    <location>
        <begin position="32"/>
        <end position="55"/>
    </location>
</feature>
<keyword evidence="4" id="KW-0479">Metal-binding</keyword>
<dbReference type="PANTHER" id="PTHR11733:SF167">
    <property type="entry name" value="FI17812P1-RELATED"/>
    <property type="match status" value="1"/>
</dbReference>
<feature type="region of interest" description="Disordered" evidence="8">
    <location>
        <begin position="66"/>
        <end position="119"/>
    </location>
</feature>
<dbReference type="Pfam" id="PF05649">
    <property type="entry name" value="Peptidase_M13_N"/>
    <property type="match status" value="1"/>
</dbReference>
<keyword evidence="9" id="KW-0472">Membrane</keyword>
<dbReference type="InterPro" id="IPR008753">
    <property type="entry name" value="Peptidase_M13_N"/>
</dbReference>
<evidence type="ECO:0000256" key="1">
    <source>
        <dbReference type="ARBA" id="ARBA00001947"/>
    </source>
</evidence>
<evidence type="ECO:0000256" key="7">
    <source>
        <dbReference type="ARBA" id="ARBA00023049"/>
    </source>
</evidence>
<dbReference type="GO" id="GO:0046872">
    <property type="term" value="F:metal ion binding"/>
    <property type="evidence" value="ECO:0007669"/>
    <property type="project" value="UniProtKB-KW"/>
</dbReference>
<dbReference type="PROSITE" id="PS51885">
    <property type="entry name" value="NEPRILYSIN"/>
    <property type="match status" value="1"/>
</dbReference>
<dbReference type="SUPFAM" id="SSF55486">
    <property type="entry name" value="Metalloproteases ('zincins'), catalytic domain"/>
    <property type="match status" value="1"/>
</dbReference>
<evidence type="ECO:0000256" key="8">
    <source>
        <dbReference type="SAM" id="MobiDB-lite"/>
    </source>
</evidence>
<evidence type="ECO:0000259" key="11">
    <source>
        <dbReference type="Pfam" id="PF05649"/>
    </source>
</evidence>
<accession>A0A7E4VM63</accession>
<dbReference type="AlphaFoldDB" id="A0A7E4VM63"/>
<dbReference type="Gene3D" id="3.40.390.10">
    <property type="entry name" value="Collagenase (Catalytic Domain)"/>
    <property type="match status" value="1"/>
</dbReference>
<reference evidence="13" key="2">
    <citation type="submission" date="2020-10" db="UniProtKB">
        <authorList>
            <consortium name="WormBaseParasite"/>
        </authorList>
    </citation>
    <scope>IDENTIFICATION</scope>
</reference>
<evidence type="ECO:0000256" key="3">
    <source>
        <dbReference type="ARBA" id="ARBA00022670"/>
    </source>
</evidence>
<keyword evidence="7" id="KW-0482">Metalloprotease</keyword>
<dbReference type="CDD" id="cd08662">
    <property type="entry name" value="M13"/>
    <property type="match status" value="1"/>
</dbReference>
<keyword evidence="9" id="KW-1133">Transmembrane helix</keyword>
<dbReference type="Gene3D" id="1.10.1380.10">
    <property type="entry name" value="Neutral endopeptidase , domain2"/>
    <property type="match status" value="1"/>
</dbReference>
<reference evidence="12" key="1">
    <citation type="journal article" date="2013" name="Genetics">
        <title>The draft genome and transcriptome of Panagrellus redivivus are shaped by the harsh demands of a free-living lifestyle.</title>
        <authorList>
            <person name="Srinivasan J."/>
            <person name="Dillman A.R."/>
            <person name="Macchietto M.G."/>
            <person name="Heikkinen L."/>
            <person name="Lakso M."/>
            <person name="Fracchia K.M."/>
            <person name="Antoshechkin I."/>
            <person name="Mortazavi A."/>
            <person name="Wong G."/>
            <person name="Sternberg P.W."/>
        </authorList>
    </citation>
    <scope>NUCLEOTIDE SEQUENCE [LARGE SCALE GENOMIC DNA]</scope>
    <source>
        <strain evidence="12">MT8872</strain>
    </source>
</reference>
<dbReference type="Proteomes" id="UP000492821">
    <property type="component" value="Unassembled WGS sequence"/>
</dbReference>
<evidence type="ECO:0000256" key="2">
    <source>
        <dbReference type="ARBA" id="ARBA00007357"/>
    </source>
</evidence>
<dbReference type="GO" id="GO:0005886">
    <property type="term" value="C:plasma membrane"/>
    <property type="evidence" value="ECO:0007669"/>
    <property type="project" value="TreeGrafter"/>
</dbReference>